<evidence type="ECO:0000256" key="1">
    <source>
        <dbReference type="ARBA" id="ARBA00010529"/>
    </source>
</evidence>
<dbReference type="KEGG" id="afx:JZ786_09815"/>
<reference evidence="5 6" key="1">
    <citation type="submission" date="2021-02" db="EMBL/GenBank/DDBJ databases">
        <title>Alicyclobacillus curvatus sp. nov. and Alicyclobacillus mengziensis sp. nov., two acidophilic bacteria isolated from acid mine drainage.</title>
        <authorList>
            <person name="Huang Y."/>
        </authorList>
    </citation>
    <scope>NUCLEOTIDE SEQUENCE [LARGE SCALE GENOMIC DNA]</scope>
    <source>
        <strain evidence="5 6">S30H14</strain>
    </source>
</reference>
<dbReference type="Gene3D" id="4.10.520.10">
    <property type="entry name" value="IHF-like DNA-binding proteins"/>
    <property type="match status" value="1"/>
</dbReference>
<evidence type="ECO:0000256" key="3">
    <source>
        <dbReference type="ARBA" id="ARBA00023125"/>
    </source>
</evidence>
<dbReference type="SMART" id="SM00411">
    <property type="entry name" value="BHL"/>
    <property type="match status" value="1"/>
</dbReference>
<proteinExistence type="inferred from homology"/>
<organism evidence="5 6">
    <name type="scientific">Alicyclobacillus mengziensis</name>
    <dbReference type="NCBI Taxonomy" id="2931921"/>
    <lineage>
        <taxon>Bacteria</taxon>
        <taxon>Bacillati</taxon>
        <taxon>Bacillota</taxon>
        <taxon>Bacilli</taxon>
        <taxon>Bacillales</taxon>
        <taxon>Alicyclobacillaceae</taxon>
        <taxon>Alicyclobacillus</taxon>
    </lineage>
</organism>
<dbReference type="InterPro" id="IPR010992">
    <property type="entry name" value="IHF-like_DNA-bd_dom_sf"/>
</dbReference>
<dbReference type="PANTHER" id="PTHR33175">
    <property type="entry name" value="DNA-BINDING PROTEIN HU"/>
    <property type="match status" value="1"/>
</dbReference>
<gene>
    <name evidence="5" type="ORF">JZ786_09815</name>
</gene>
<evidence type="ECO:0000313" key="5">
    <source>
        <dbReference type="EMBL" id="QSO49182.1"/>
    </source>
</evidence>
<dbReference type="EMBL" id="CP071182">
    <property type="protein sequence ID" value="QSO49182.1"/>
    <property type="molecule type" value="Genomic_DNA"/>
</dbReference>
<dbReference type="RefSeq" id="WP_206658495.1">
    <property type="nucleotide sequence ID" value="NZ_CP071182.1"/>
</dbReference>
<evidence type="ECO:0000313" key="6">
    <source>
        <dbReference type="Proteomes" id="UP000663505"/>
    </source>
</evidence>
<dbReference type="AlphaFoldDB" id="A0A9X7W2W5"/>
<dbReference type="PANTHER" id="PTHR33175:SF3">
    <property type="entry name" value="DNA-BINDING PROTEIN HU-BETA"/>
    <property type="match status" value="1"/>
</dbReference>
<evidence type="ECO:0000256" key="4">
    <source>
        <dbReference type="RuleBase" id="RU003939"/>
    </source>
</evidence>
<keyword evidence="6" id="KW-1185">Reference proteome</keyword>
<evidence type="ECO:0000256" key="2">
    <source>
        <dbReference type="ARBA" id="ARBA00023067"/>
    </source>
</evidence>
<dbReference type="Proteomes" id="UP000663505">
    <property type="component" value="Chromosome"/>
</dbReference>
<comment type="similarity">
    <text evidence="1 4">Belongs to the bacterial histone-like protein family.</text>
</comment>
<dbReference type="GO" id="GO:0030527">
    <property type="term" value="F:structural constituent of chromatin"/>
    <property type="evidence" value="ECO:0007669"/>
    <property type="project" value="InterPro"/>
</dbReference>
<dbReference type="SUPFAM" id="SSF47729">
    <property type="entry name" value="IHF-like DNA-binding proteins"/>
    <property type="match status" value="1"/>
</dbReference>
<dbReference type="GO" id="GO:0003677">
    <property type="term" value="F:DNA binding"/>
    <property type="evidence" value="ECO:0007669"/>
    <property type="project" value="UniProtKB-KW"/>
</dbReference>
<keyword evidence="2" id="KW-0226">DNA condensation</keyword>
<protein>
    <submittedName>
        <fullName evidence="5">HU family DNA-binding protein</fullName>
    </submittedName>
</protein>
<keyword evidence="3 5" id="KW-0238">DNA-binding</keyword>
<accession>A0A9X7W2W5</accession>
<name>A0A9X7W2W5_9BACL</name>
<sequence>MNKAELTKSIATGAEVSYELARKMLDAFQQTIENALVHGDKVSIRGLGAFVVSDHSARYYHHPLTGEAKMARAFRSVRFVASKQLRDLLN</sequence>
<dbReference type="InterPro" id="IPR000119">
    <property type="entry name" value="Hist_DNA-bd"/>
</dbReference>
<dbReference type="Pfam" id="PF00216">
    <property type="entry name" value="Bac_DNA_binding"/>
    <property type="match status" value="1"/>
</dbReference>
<dbReference type="GO" id="GO:0030261">
    <property type="term" value="P:chromosome condensation"/>
    <property type="evidence" value="ECO:0007669"/>
    <property type="project" value="UniProtKB-KW"/>
</dbReference>